<dbReference type="AlphaFoldDB" id="A0A699JL88"/>
<evidence type="ECO:0000256" key="1">
    <source>
        <dbReference type="SAM" id="Coils"/>
    </source>
</evidence>
<feature type="coiled-coil region" evidence="1">
    <location>
        <begin position="254"/>
        <end position="288"/>
    </location>
</feature>
<feature type="region of interest" description="Disordered" evidence="2">
    <location>
        <begin position="1"/>
        <end position="20"/>
    </location>
</feature>
<feature type="region of interest" description="Disordered" evidence="2">
    <location>
        <begin position="25"/>
        <end position="71"/>
    </location>
</feature>
<feature type="compositionally biased region" description="Basic and acidic residues" evidence="2">
    <location>
        <begin position="196"/>
        <end position="207"/>
    </location>
</feature>
<evidence type="ECO:0000256" key="2">
    <source>
        <dbReference type="SAM" id="MobiDB-lite"/>
    </source>
</evidence>
<sequence>MTLYLNNRTSFKDLDSPEDDHVIVVDDSDEDEEDEVHTTTNAETEDTSVPKSSSPSSLPTKLKDLPSNFNEPNKEVKRLKKQVHELEIELPEDLKEIPTKLEDFTKTITSLTSQVAELKTLQWELLVEFLSLPVRVASVQANLKTLDALSRGEEHTSSNHLPAFSKPIPLIITTTTQMQSPLQIIPKSFSQLKGEHIKKEKDKKEISLEEAEKESTNSDSNDDDETHVTASMVESSTTKKLKKFDFITEDGRHIHLIEEEINHQKKLEEDAKAEAAKQEGEVRKAELVDMIGLEVVNKY</sequence>
<reference evidence="3" key="1">
    <citation type="journal article" date="2019" name="Sci. Rep.">
        <title>Draft genome of Tanacetum cinerariifolium, the natural source of mosquito coil.</title>
        <authorList>
            <person name="Yamashiro T."/>
            <person name="Shiraishi A."/>
            <person name="Satake H."/>
            <person name="Nakayama K."/>
        </authorList>
    </citation>
    <scope>NUCLEOTIDE SEQUENCE</scope>
</reference>
<proteinExistence type="predicted"/>
<comment type="caution">
    <text evidence="3">The sequence shown here is derived from an EMBL/GenBank/DDBJ whole genome shotgun (WGS) entry which is preliminary data.</text>
</comment>
<feature type="compositionally biased region" description="Basic and acidic residues" evidence="2">
    <location>
        <begin position="10"/>
        <end position="20"/>
    </location>
</feature>
<feature type="region of interest" description="Disordered" evidence="2">
    <location>
        <begin position="196"/>
        <end position="234"/>
    </location>
</feature>
<feature type="compositionally biased region" description="Acidic residues" evidence="2">
    <location>
        <begin position="26"/>
        <end position="35"/>
    </location>
</feature>
<name>A0A699JL88_TANCI</name>
<accession>A0A699JL88</accession>
<protein>
    <submittedName>
        <fullName evidence="3">Uncharacterized protein</fullName>
    </submittedName>
</protein>
<dbReference type="EMBL" id="BKCJ010417643">
    <property type="protein sequence ID" value="GFA40132.1"/>
    <property type="molecule type" value="Genomic_DNA"/>
</dbReference>
<feature type="compositionally biased region" description="Low complexity" evidence="2">
    <location>
        <begin position="47"/>
        <end position="60"/>
    </location>
</feature>
<gene>
    <name evidence="3" type="ORF">Tci_612104</name>
</gene>
<keyword evidence="1" id="KW-0175">Coiled coil</keyword>
<organism evidence="3">
    <name type="scientific">Tanacetum cinerariifolium</name>
    <name type="common">Dalmatian daisy</name>
    <name type="synonym">Chrysanthemum cinerariifolium</name>
    <dbReference type="NCBI Taxonomy" id="118510"/>
    <lineage>
        <taxon>Eukaryota</taxon>
        <taxon>Viridiplantae</taxon>
        <taxon>Streptophyta</taxon>
        <taxon>Embryophyta</taxon>
        <taxon>Tracheophyta</taxon>
        <taxon>Spermatophyta</taxon>
        <taxon>Magnoliopsida</taxon>
        <taxon>eudicotyledons</taxon>
        <taxon>Gunneridae</taxon>
        <taxon>Pentapetalae</taxon>
        <taxon>asterids</taxon>
        <taxon>campanulids</taxon>
        <taxon>Asterales</taxon>
        <taxon>Asteraceae</taxon>
        <taxon>Asteroideae</taxon>
        <taxon>Anthemideae</taxon>
        <taxon>Anthemidinae</taxon>
        <taxon>Tanacetum</taxon>
    </lineage>
</organism>
<evidence type="ECO:0000313" key="3">
    <source>
        <dbReference type="EMBL" id="GFA40132.1"/>
    </source>
</evidence>